<dbReference type="SUPFAM" id="SSF52833">
    <property type="entry name" value="Thioredoxin-like"/>
    <property type="match status" value="1"/>
</dbReference>
<name>A0A8S2DU35_9BILA</name>
<dbReference type="PANTHER" id="PTHR33875:SF2">
    <property type="entry name" value="ACR183CP"/>
    <property type="match status" value="1"/>
</dbReference>
<protein>
    <recommendedName>
        <fullName evidence="1">Thioredoxin-like fold domain-containing protein</fullName>
    </recommendedName>
</protein>
<dbReference type="EMBL" id="CAJOBA010008161">
    <property type="protein sequence ID" value="CAF3821826.1"/>
    <property type="molecule type" value="Genomic_DNA"/>
</dbReference>
<evidence type="ECO:0000313" key="3">
    <source>
        <dbReference type="EMBL" id="CAF3821826.1"/>
    </source>
</evidence>
<dbReference type="PANTHER" id="PTHR33875">
    <property type="entry name" value="OS09G0542200 PROTEIN"/>
    <property type="match status" value="1"/>
</dbReference>
<dbReference type="Proteomes" id="UP000677228">
    <property type="component" value="Unassembled WGS sequence"/>
</dbReference>
<dbReference type="AlphaFoldDB" id="A0A8S2DU35"/>
<dbReference type="EMBL" id="CAJNOK010008146">
    <property type="protein sequence ID" value="CAF1055546.1"/>
    <property type="molecule type" value="Genomic_DNA"/>
</dbReference>
<reference evidence="2" key="1">
    <citation type="submission" date="2021-02" db="EMBL/GenBank/DDBJ databases">
        <authorList>
            <person name="Nowell W R."/>
        </authorList>
    </citation>
    <scope>NUCLEOTIDE SEQUENCE</scope>
</reference>
<feature type="domain" description="Thioredoxin-like fold" evidence="1">
    <location>
        <begin position="10"/>
        <end position="172"/>
    </location>
</feature>
<evidence type="ECO:0000313" key="2">
    <source>
        <dbReference type="EMBL" id="CAF1055546.1"/>
    </source>
</evidence>
<dbReference type="Pfam" id="PF13462">
    <property type="entry name" value="Thioredoxin_4"/>
    <property type="match status" value="1"/>
</dbReference>
<dbReference type="Proteomes" id="UP000682733">
    <property type="component" value="Unassembled WGS sequence"/>
</dbReference>
<accession>A0A8S2DU35</accession>
<proteinExistence type="predicted"/>
<dbReference type="InterPro" id="IPR036249">
    <property type="entry name" value="Thioredoxin-like_sf"/>
</dbReference>
<evidence type="ECO:0000313" key="4">
    <source>
        <dbReference type="Proteomes" id="UP000677228"/>
    </source>
</evidence>
<gene>
    <name evidence="2" type="ORF">OVA965_LOCUS17155</name>
    <name evidence="3" type="ORF">TMI583_LOCUS17167</name>
</gene>
<dbReference type="InterPro" id="IPR012336">
    <property type="entry name" value="Thioredoxin-like_fold"/>
</dbReference>
<dbReference type="CDD" id="cd02972">
    <property type="entry name" value="DsbA_family"/>
    <property type="match status" value="1"/>
</dbReference>
<evidence type="ECO:0000259" key="1">
    <source>
        <dbReference type="Pfam" id="PF13462"/>
    </source>
</evidence>
<comment type="caution">
    <text evidence="2">The sequence shown here is derived from an EMBL/GenBank/DDBJ whole genome shotgun (WGS) entry which is preliminary data.</text>
</comment>
<dbReference type="Gene3D" id="3.40.30.10">
    <property type="entry name" value="Glutaredoxin"/>
    <property type="match status" value="1"/>
</dbReference>
<organism evidence="2 4">
    <name type="scientific">Didymodactylos carnosus</name>
    <dbReference type="NCBI Taxonomy" id="1234261"/>
    <lineage>
        <taxon>Eukaryota</taxon>
        <taxon>Metazoa</taxon>
        <taxon>Spiralia</taxon>
        <taxon>Gnathifera</taxon>
        <taxon>Rotifera</taxon>
        <taxon>Eurotatoria</taxon>
        <taxon>Bdelloidea</taxon>
        <taxon>Philodinida</taxon>
        <taxon>Philodinidae</taxon>
        <taxon>Didymodactylos</taxon>
    </lineage>
</organism>
<feature type="non-terminal residue" evidence="2">
    <location>
        <position position="1"/>
    </location>
</feature>
<sequence>WSIFVLFPDAYFDLLCPVCQFTWPTVLQLLSHYDSRIHFIFHTFPLPYFTNSFLASQGLHLVANLTNHNLTSIYTYITMMYQEQEQWRHLNTRSMTMNQVIESMADFVERNGIIKRDQFIRGINNNHANGETRIAWKYVCSRGISGTPVFLLNGVYVDEDEWLLEDWQTVIDPLLKNKH</sequence>